<dbReference type="AlphaFoldDB" id="A0A7W2JZR4"/>
<reference evidence="1 2" key="1">
    <citation type="submission" date="2020-07" db="EMBL/GenBank/DDBJ databases">
        <title>Diversity of carbapenemase encoding genes among Pseudomonas putida group clinical isolates in a tertiary Brazilian hospital.</title>
        <authorList>
            <person name="Alberto-Lei F."/>
            <person name="Nodari C.S."/>
            <person name="Streling A.P."/>
            <person name="Paulino J.T."/>
            <person name="Bessa-Neto F.O."/>
            <person name="Cayo R."/>
            <person name="Gales A.C."/>
        </authorList>
    </citation>
    <scope>NUCLEOTIDE SEQUENCE [LARGE SCALE GENOMIC DNA]</scope>
    <source>
        <strain evidence="1 2">14802</strain>
    </source>
</reference>
<dbReference type="RefSeq" id="WP_182324881.1">
    <property type="nucleotide sequence ID" value="NZ_JACGDE010000025.1"/>
</dbReference>
<gene>
    <name evidence="1" type="ORF">H4C75_25530</name>
</gene>
<dbReference type="EMBL" id="JACGDE010000025">
    <property type="protein sequence ID" value="MBA6068101.1"/>
    <property type="molecule type" value="Genomic_DNA"/>
</dbReference>
<sequence length="119" mass="13435">MTFRLPRVFDQHYTCPTGHASPDHPSDLDDCTWSCRTCRQPVRITVRDRAGEQFTVERRPARELTDNDQVVYWTGVGLTSGAVLRSELPQGKTAGWYLAVEGCRGEPIDPGQYIARRIA</sequence>
<accession>A0A7W2JZR4</accession>
<evidence type="ECO:0000313" key="1">
    <source>
        <dbReference type="EMBL" id="MBA6068101.1"/>
    </source>
</evidence>
<evidence type="ECO:0000313" key="2">
    <source>
        <dbReference type="Proteomes" id="UP000541770"/>
    </source>
</evidence>
<name>A0A7W2JZR4_9PSED</name>
<protein>
    <submittedName>
        <fullName evidence="1">Uncharacterized protein</fullName>
    </submittedName>
</protein>
<proteinExistence type="predicted"/>
<dbReference type="Proteomes" id="UP000541770">
    <property type="component" value="Unassembled WGS sequence"/>
</dbReference>
<organism evidence="1 2">
    <name type="scientific">Pseudomonas mosselii</name>
    <dbReference type="NCBI Taxonomy" id="78327"/>
    <lineage>
        <taxon>Bacteria</taxon>
        <taxon>Pseudomonadati</taxon>
        <taxon>Pseudomonadota</taxon>
        <taxon>Gammaproteobacteria</taxon>
        <taxon>Pseudomonadales</taxon>
        <taxon>Pseudomonadaceae</taxon>
        <taxon>Pseudomonas</taxon>
    </lineage>
</organism>
<comment type="caution">
    <text evidence="1">The sequence shown here is derived from an EMBL/GenBank/DDBJ whole genome shotgun (WGS) entry which is preliminary data.</text>
</comment>